<evidence type="ECO:0008006" key="3">
    <source>
        <dbReference type="Google" id="ProtNLM"/>
    </source>
</evidence>
<evidence type="ECO:0000313" key="1">
    <source>
        <dbReference type="EMBL" id="KAK7605161.1"/>
    </source>
</evidence>
<accession>A0AAN9TXT0</accession>
<name>A0AAN9TXT0_9HEMI</name>
<dbReference type="PANTHER" id="PTHR33198">
    <property type="entry name" value="ANK_REP_REGION DOMAIN-CONTAINING PROTEIN-RELATED"/>
    <property type="match status" value="1"/>
</dbReference>
<protein>
    <recommendedName>
        <fullName evidence="3">Retrotransposon gag domain-containing protein</fullName>
    </recommendedName>
</protein>
<sequence>MLKEWLKKHRRAAAFDTGNVSQQCRLFKRQSLVYFDGIEILDTLFKPDEQPSYNEIFEKFDEYCNPKKNTVFERSVYFCLAQKPEQPVDMFILELKKQATLLCEFPKEEHDKLLLDMLVIGIRDVKLREKLLRNSELDLTKAVEVCKCHERSQNKALQIVASSSATPLSVDQLNNKRRPSIGNSVPHCQNSAECDTLSEQSYRMLSPHPPLFPTTNVFKPYLAPVIHPLGKITVWCKSHRLDFFTMPDDEENLLGFKTCRCLDLIKRVSLINKFFTRDVFVEANNDLFNGVGKIPGKNKIYVSISKIESSS</sequence>
<dbReference type="Proteomes" id="UP001367676">
    <property type="component" value="Unassembled WGS sequence"/>
</dbReference>
<keyword evidence="2" id="KW-1185">Reference proteome</keyword>
<dbReference type="AlphaFoldDB" id="A0AAN9TXT0"/>
<dbReference type="PANTHER" id="PTHR33198:SF20">
    <property type="entry name" value="RETROTRANSPOSON GAG DOMAIN-CONTAINING PROTEIN"/>
    <property type="match status" value="1"/>
</dbReference>
<reference evidence="1 2" key="1">
    <citation type="submission" date="2024-03" db="EMBL/GenBank/DDBJ databases">
        <title>Adaptation during the transition from Ophiocordyceps entomopathogen to insect associate is accompanied by gene loss and intensified selection.</title>
        <authorList>
            <person name="Ward C.M."/>
            <person name="Onetto C.A."/>
            <person name="Borneman A.R."/>
        </authorList>
    </citation>
    <scope>NUCLEOTIDE SEQUENCE [LARGE SCALE GENOMIC DNA]</scope>
    <source>
        <strain evidence="1">AWRI1</strain>
        <tissue evidence="1">Single Adult Female</tissue>
    </source>
</reference>
<evidence type="ECO:0000313" key="2">
    <source>
        <dbReference type="Proteomes" id="UP001367676"/>
    </source>
</evidence>
<comment type="caution">
    <text evidence="1">The sequence shown here is derived from an EMBL/GenBank/DDBJ whole genome shotgun (WGS) entry which is preliminary data.</text>
</comment>
<proteinExistence type="predicted"/>
<dbReference type="EMBL" id="JBBCAQ010000002">
    <property type="protein sequence ID" value="KAK7605161.1"/>
    <property type="molecule type" value="Genomic_DNA"/>
</dbReference>
<organism evidence="1 2">
    <name type="scientific">Parthenolecanium corni</name>
    <dbReference type="NCBI Taxonomy" id="536013"/>
    <lineage>
        <taxon>Eukaryota</taxon>
        <taxon>Metazoa</taxon>
        <taxon>Ecdysozoa</taxon>
        <taxon>Arthropoda</taxon>
        <taxon>Hexapoda</taxon>
        <taxon>Insecta</taxon>
        <taxon>Pterygota</taxon>
        <taxon>Neoptera</taxon>
        <taxon>Paraneoptera</taxon>
        <taxon>Hemiptera</taxon>
        <taxon>Sternorrhyncha</taxon>
        <taxon>Coccoidea</taxon>
        <taxon>Coccidae</taxon>
        <taxon>Parthenolecanium</taxon>
    </lineage>
</organism>
<gene>
    <name evidence="1" type="ORF">V9T40_007019</name>
</gene>